<evidence type="ECO:0000313" key="1">
    <source>
        <dbReference type="EMBL" id="TFK59784.1"/>
    </source>
</evidence>
<reference evidence="1 2" key="1">
    <citation type="journal article" date="2019" name="Nat. Ecol. Evol.">
        <title>Megaphylogeny resolves global patterns of mushroom evolution.</title>
        <authorList>
            <person name="Varga T."/>
            <person name="Krizsan K."/>
            <person name="Foldi C."/>
            <person name="Dima B."/>
            <person name="Sanchez-Garcia M."/>
            <person name="Sanchez-Ramirez S."/>
            <person name="Szollosi G.J."/>
            <person name="Szarkandi J.G."/>
            <person name="Papp V."/>
            <person name="Albert L."/>
            <person name="Andreopoulos W."/>
            <person name="Angelini C."/>
            <person name="Antonin V."/>
            <person name="Barry K.W."/>
            <person name="Bougher N.L."/>
            <person name="Buchanan P."/>
            <person name="Buyck B."/>
            <person name="Bense V."/>
            <person name="Catcheside P."/>
            <person name="Chovatia M."/>
            <person name="Cooper J."/>
            <person name="Damon W."/>
            <person name="Desjardin D."/>
            <person name="Finy P."/>
            <person name="Geml J."/>
            <person name="Haridas S."/>
            <person name="Hughes K."/>
            <person name="Justo A."/>
            <person name="Karasinski D."/>
            <person name="Kautmanova I."/>
            <person name="Kiss B."/>
            <person name="Kocsube S."/>
            <person name="Kotiranta H."/>
            <person name="LaButti K.M."/>
            <person name="Lechner B.E."/>
            <person name="Liimatainen K."/>
            <person name="Lipzen A."/>
            <person name="Lukacs Z."/>
            <person name="Mihaltcheva S."/>
            <person name="Morgado L.N."/>
            <person name="Niskanen T."/>
            <person name="Noordeloos M.E."/>
            <person name="Ohm R.A."/>
            <person name="Ortiz-Santana B."/>
            <person name="Ovrebo C."/>
            <person name="Racz N."/>
            <person name="Riley R."/>
            <person name="Savchenko A."/>
            <person name="Shiryaev A."/>
            <person name="Soop K."/>
            <person name="Spirin V."/>
            <person name="Szebenyi C."/>
            <person name="Tomsovsky M."/>
            <person name="Tulloss R.E."/>
            <person name="Uehling J."/>
            <person name="Grigoriev I.V."/>
            <person name="Vagvolgyi C."/>
            <person name="Papp T."/>
            <person name="Martin F.M."/>
            <person name="Miettinen O."/>
            <person name="Hibbett D.S."/>
            <person name="Nagy L.G."/>
        </authorList>
    </citation>
    <scope>NUCLEOTIDE SEQUENCE [LARGE SCALE GENOMIC DNA]</scope>
    <source>
        <strain evidence="1 2">NL-1719</strain>
    </source>
</reference>
<gene>
    <name evidence="1" type="ORF">BDN72DRAFT_780272</name>
</gene>
<protein>
    <submittedName>
        <fullName evidence="1">Uncharacterized protein</fullName>
    </submittedName>
</protein>
<proteinExistence type="predicted"/>
<organism evidence="1 2">
    <name type="scientific">Pluteus cervinus</name>
    <dbReference type="NCBI Taxonomy" id="181527"/>
    <lineage>
        <taxon>Eukaryota</taxon>
        <taxon>Fungi</taxon>
        <taxon>Dikarya</taxon>
        <taxon>Basidiomycota</taxon>
        <taxon>Agaricomycotina</taxon>
        <taxon>Agaricomycetes</taxon>
        <taxon>Agaricomycetidae</taxon>
        <taxon>Agaricales</taxon>
        <taxon>Pluteineae</taxon>
        <taxon>Pluteaceae</taxon>
        <taxon>Pluteus</taxon>
    </lineage>
</organism>
<name>A0ACD3A2A4_9AGAR</name>
<sequence length="319" mass="36389">MPWQTERQQASDTLFKAFLVQLVVEADVALSSAAGDDEDDLYDLEALSDDESDDDDEPPLASQTILETLAGIHINHYHSEREPIHKSHSHLHLLFYDWKFNSPEIFRSYLRMTPACFDKLVESISSHPVFHNASSNLQMPVDQQLAIALFRFGHYGNAASTVKVALWAGVGFGTVQLVTYRVMTACCDESFRRSALSFPDDTTKAEAKQWIEDTSCYAWRNGWLMVDGTLIPLYARPGFYGNTWYDRKSNYSMNVQIINTPSLCIVDYCVGLPGSQHDATAWEETRMFQEHGSLLQDDEWIWADSAYPLRDWCQSPYKK</sequence>
<evidence type="ECO:0000313" key="2">
    <source>
        <dbReference type="Proteomes" id="UP000308600"/>
    </source>
</evidence>
<dbReference type="EMBL" id="ML208895">
    <property type="protein sequence ID" value="TFK59784.1"/>
    <property type="molecule type" value="Genomic_DNA"/>
</dbReference>
<accession>A0ACD3A2A4</accession>
<dbReference type="Proteomes" id="UP000308600">
    <property type="component" value="Unassembled WGS sequence"/>
</dbReference>
<keyword evidence="2" id="KW-1185">Reference proteome</keyword>